<accession>A0ABP8LXE8</accession>
<dbReference type="Proteomes" id="UP001501508">
    <property type="component" value="Unassembled WGS sequence"/>
</dbReference>
<gene>
    <name evidence="2" type="ORF">GCM10023091_21760</name>
</gene>
<dbReference type="CDD" id="cd02440">
    <property type="entry name" value="AdoMet_MTases"/>
    <property type="match status" value="1"/>
</dbReference>
<dbReference type="Gene3D" id="3.40.50.150">
    <property type="entry name" value="Vaccinia Virus protein VP39"/>
    <property type="match status" value="1"/>
</dbReference>
<organism evidence="2 3">
    <name type="scientific">Ravibacter arvi</name>
    <dbReference type="NCBI Taxonomy" id="2051041"/>
    <lineage>
        <taxon>Bacteria</taxon>
        <taxon>Pseudomonadati</taxon>
        <taxon>Bacteroidota</taxon>
        <taxon>Cytophagia</taxon>
        <taxon>Cytophagales</taxon>
        <taxon>Spirosomataceae</taxon>
        <taxon>Ravibacter</taxon>
    </lineage>
</organism>
<dbReference type="InterPro" id="IPR029063">
    <property type="entry name" value="SAM-dependent_MTases_sf"/>
</dbReference>
<feature type="domain" description="Methyltransferase type 11" evidence="1">
    <location>
        <begin position="66"/>
        <end position="152"/>
    </location>
</feature>
<dbReference type="InterPro" id="IPR013216">
    <property type="entry name" value="Methyltransf_11"/>
</dbReference>
<evidence type="ECO:0000259" key="1">
    <source>
        <dbReference type="Pfam" id="PF08241"/>
    </source>
</evidence>
<name>A0ABP8LXE8_9BACT</name>
<reference evidence="3" key="1">
    <citation type="journal article" date="2019" name="Int. J. Syst. Evol. Microbiol.">
        <title>The Global Catalogue of Microorganisms (GCM) 10K type strain sequencing project: providing services to taxonomists for standard genome sequencing and annotation.</title>
        <authorList>
            <consortium name="The Broad Institute Genomics Platform"/>
            <consortium name="The Broad Institute Genome Sequencing Center for Infectious Disease"/>
            <person name="Wu L."/>
            <person name="Ma J."/>
        </authorList>
    </citation>
    <scope>NUCLEOTIDE SEQUENCE [LARGE SCALE GENOMIC DNA]</scope>
    <source>
        <strain evidence="3">JCM 31920</strain>
    </source>
</reference>
<dbReference type="SUPFAM" id="SSF53335">
    <property type="entry name" value="S-adenosyl-L-methionine-dependent methyltransferases"/>
    <property type="match status" value="1"/>
</dbReference>
<comment type="caution">
    <text evidence="2">The sequence shown here is derived from an EMBL/GenBank/DDBJ whole genome shotgun (WGS) entry which is preliminary data.</text>
</comment>
<keyword evidence="3" id="KW-1185">Reference proteome</keyword>
<proteinExistence type="predicted"/>
<dbReference type="RefSeq" id="WP_345028794.1">
    <property type="nucleotide sequence ID" value="NZ_BAABEY010000021.1"/>
</dbReference>
<dbReference type="PANTHER" id="PTHR43591:SF110">
    <property type="entry name" value="RHODANESE DOMAIN-CONTAINING PROTEIN"/>
    <property type="match status" value="1"/>
</dbReference>
<dbReference type="EMBL" id="BAABEY010000021">
    <property type="protein sequence ID" value="GAA4439497.1"/>
    <property type="molecule type" value="Genomic_DNA"/>
</dbReference>
<evidence type="ECO:0000313" key="2">
    <source>
        <dbReference type="EMBL" id="GAA4439497.1"/>
    </source>
</evidence>
<sequence length="305" mass="35357">MTSTEEKSYAAHARWFEKCFPDQNTQDDTIRRWIEDKEGGYINYWIHQQMFGLADPLCEDLAKTWLTVGDGYGTDASYFFEKGMEVTATDISGTFLPVARSFRLIDKFSVENVEKLSFQNDSFDYVFCKESYHHFPRPQMGVYEMLRVAREGIVIIEPQDPISKMPLLLGLRNLADRFDTGMLRRLWKNQYSFEEVGNYVSKLSFREMEKLANGIGLPAMAVKGVNCNFYTPAVIGSKADNSSPVFRKIKRRKRMLDLLSSWSLIPEQVLCVMIFKKNPAEAVRQRLKKAGFRFYDFPANPYLVR</sequence>
<evidence type="ECO:0000313" key="3">
    <source>
        <dbReference type="Proteomes" id="UP001501508"/>
    </source>
</evidence>
<dbReference type="Pfam" id="PF08241">
    <property type="entry name" value="Methyltransf_11"/>
    <property type="match status" value="1"/>
</dbReference>
<dbReference type="PANTHER" id="PTHR43591">
    <property type="entry name" value="METHYLTRANSFERASE"/>
    <property type="match status" value="1"/>
</dbReference>
<protein>
    <recommendedName>
        <fullName evidence="1">Methyltransferase type 11 domain-containing protein</fullName>
    </recommendedName>
</protein>